<feature type="domain" description="EF-hand" evidence="4">
    <location>
        <begin position="498"/>
        <end position="533"/>
    </location>
</feature>
<proteinExistence type="predicted"/>
<organism evidence="5 6">
    <name type="scientific">Polyrhizophydium stewartii</name>
    <dbReference type="NCBI Taxonomy" id="2732419"/>
    <lineage>
        <taxon>Eukaryota</taxon>
        <taxon>Fungi</taxon>
        <taxon>Fungi incertae sedis</taxon>
        <taxon>Chytridiomycota</taxon>
        <taxon>Chytridiomycota incertae sedis</taxon>
        <taxon>Chytridiomycetes</taxon>
        <taxon>Rhizophydiales</taxon>
        <taxon>Rhizophydiales incertae sedis</taxon>
        <taxon>Polyrhizophydium</taxon>
    </lineage>
</organism>
<feature type="compositionally biased region" description="Basic residues" evidence="3">
    <location>
        <begin position="236"/>
        <end position="248"/>
    </location>
</feature>
<dbReference type="Gene3D" id="1.10.238.10">
    <property type="entry name" value="EF-hand"/>
    <property type="match status" value="1"/>
</dbReference>
<feature type="compositionally biased region" description="Low complexity" evidence="3">
    <location>
        <begin position="249"/>
        <end position="275"/>
    </location>
</feature>
<dbReference type="InterPro" id="IPR050145">
    <property type="entry name" value="Centrin_CML-like"/>
</dbReference>
<evidence type="ECO:0000259" key="4">
    <source>
        <dbReference type="PROSITE" id="PS50222"/>
    </source>
</evidence>
<feature type="compositionally biased region" description="Low complexity" evidence="3">
    <location>
        <begin position="94"/>
        <end position="112"/>
    </location>
</feature>
<keyword evidence="1" id="KW-0677">Repeat</keyword>
<feature type="region of interest" description="Disordered" evidence="3">
    <location>
        <begin position="82"/>
        <end position="117"/>
    </location>
</feature>
<dbReference type="SMART" id="SM00054">
    <property type="entry name" value="EFh"/>
    <property type="match status" value="4"/>
</dbReference>
<feature type="domain" description="EF-hand" evidence="4">
    <location>
        <begin position="416"/>
        <end position="451"/>
    </location>
</feature>
<keyword evidence="2" id="KW-0106">Calcium</keyword>
<keyword evidence="6" id="KW-1185">Reference proteome</keyword>
<comment type="caution">
    <text evidence="5">The sequence shown here is derived from an EMBL/GenBank/DDBJ whole genome shotgun (WGS) entry which is preliminary data.</text>
</comment>
<dbReference type="Pfam" id="PF13499">
    <property type="entry name" value="EF-hand_7"/>
    <property type="match status" value="1"/>
</dbReference>
<evidence type="ECO:0000256" key="3">
    <source>
        <dbReference type="SAM" id="MobiDB-lite"/>
    </source>
</evidence>
<reference evidence="5 6" key="1">
    <citation type="submission" date="2023-09" db="EMBL/GenBank/DDBJ databases">
        <title>Pangenome analysis of Batrachochytrium dendrobatidis and related Chytrids.</title>
        <authorList>
            <person name="Yacoub M.N."/>
            <person name="Stajich J.E."/>
            <person name="James T.Y."/>
        </authorList>
    </citation>
    <scope>NUCLEOTIDE SEQUENCE [LARGE SCALE GENOMIC DNA]</scope>
    <source>
        <strain evidence="5 6">JEL0888</strain>
    </source>
</reference>
<dbReference type="CDD" id="cd00051">
    <property type="entry name" value="EFh"/>
    <property type="match status" value="1"/>
</dbReference>
<evidence type="ECO:0000313" key="5">
    <source>
        <dbReference type="EMBL" id="KAL2914949.1"/>
    </source>
</evidence>
<feature type="region of interest" description="Disordered" evidence="3">
    <location>
        <begin position="189"/>
        <end position="292"/>
    </location>
</feature>
<dbReference type="PROSITE" id="PS00018">
    <property type="entry name" value="EF_HAND_1"/>
    <property type="match status" value="1"/>
</dbReference>
<dbReference type="InterPro" id="IPR018247">
    <property type="entry name" value="EF_Hand_1_Ca_BS"/>
</dbReference>
<evidence type="ECO:0000313" key="6">
    <source>
        <dbReference type="Proteomes" id="UP001527925"/>
    </source>
</evidence>
<sequence length="578" mass="60802">MTATPTSAAASAAAAAAVAAAPTALTATSEVVVQLVVGALELLRSIPRPMRSARVQAALAALEAETAAGGVLGVSGDVAVAATDDDDDDGESQGRAAPAARSASARAGAGSSDVRVGTTQHGIVSHTHPHPRTLAQQRSMVPLIARAESFDSSESSPHSIQTTPVMFHQPPAVLVPLATQLDGELLDDDDAATPVASSPPVRPADANGDADHEGGGELVDDTPSRMLVPTTATSSLKRRSAQYHKRRPQSTSPTPSEKQQQQQPATAATPPDASPGQDGPAAPRDSGVDVDDGVVPLDQEEVAFAAALTMRRAITARRTLARRSHTTTASPARDTGSAPALPRPHTLARRPRRNPAPSQSAAQALPEAEAEAEQAREPQAPAAAAAAAVPAAVPSVVPAAAAPEPDPTPRFVAVSSDVPLSRVLFSSHDVDDSGTISAHEFKGLVYSMGYFMSDAEAAVAIASLSRARDGQITYDDFLRWWQSDNRFKRLQLTVEQADAVQQATEYFQHFDRDEKGYVDEPEFAYMFSDMSRWGYFTQGTTIEQALAQLKGDRTGHVSFNDYIAWLLRIGSIRASQMS</sequence>
<feature type="compositionally biased region" description="Low complexity" evidence="3">
    <location>
        <begin position="355"/>
        <end position="367"/>
    </location>
</feature>
<dbReference type="InterPro" id="IPR011992">
    <property type="entry name" value="EF-hand-dom_pair"/>
</dbReference>
<dbReference type="Proteomes" id="UP001527925">
    <property type="component" value="Unassembled WGS sequence"/>
</dbReference>
<dbReference type="InterPro" id="IPR002048">
    <property type="entry name" value="EF_hand_dom"/>
</dbReference>
<name>A0ABR4N613_9FUNG</name>
<gene>
    <name evidence="5" type="ORF">HK105_205492</name>
</gene>
<dbReference type="PROSITE" id="PS50222">
    <property type="entry name" value="EF_HAND_2"/>
    <property type="match status" value="2"/>
</dbReference>
<feature type="region of interest" description="Disordered" evidence="3">
    <location>
        <begin position="318"/>
        <end position="383"/>
    </location>
</feature>
<protein>
    <recommendedName>
        <fullName evidence="4">EF-hand domain-containing protein</fullName>
    </recommendedName>
</protein>
<evidence type="ECO:0000256" key="1">
    <source>
        <dbReference type="ARBA" id="ARBA00022737"/>
    </source>
</evidence>
<dbReference type="SUPFAM" id="SSF47473">
    <property type="entry name" value="EF-hand"/>
    <property type="match status" value="1"/>
</dbReference>
<dbReference type="EMBL" id="JADGIZ020000028">
    <property type="protein sequence ID" value="KAL2914949.1"/>
    <property type="molecule type" value="Genomic_DNA"/>
</dbReference>
<evidence type="ECO:0000256" key="2">
    <source>
        <dbReference type="ARBA" id="ARBA00022837"/>
    </source>
</evidence>
<accession>A0ABR4N613</accession>
<dbReference type="PANTHER" id="PTHR23050">
    <property type="entry name" value="CALCIUM BINDING PROTEIN"/>
    <property type="match status" value="1"/>
</dbReference>